<proteinExistence type="predicted"/>
<dbReference type="EMBL" id="VSRR010072289">
    <property type="protein sequence ID" value="MPC86714.1"/>
    <property type="molecule type" value="Genomic_DNA"/>
</dbReference>
<keyword evidence="2" id="KW-1133">Transmembrane helix</keyword>
<feature type="compositionally biased region" description="Polar residues" evidence="1">
    <location>
        <begin position="27"/>
        <end position="39"/>
    </location>
</feature>
<reference evidence="3 4" key="1">
    <citation type="submission" date="2019-05" db="EMBL/GenBank/DDBJ databases">
        <title>Another draft genome of Portunus trituberculatus and its Hox gene families provides insights of decapod evolution.</title>
        <authorList>
            <person name="Jeong J.-H."/>
            <person name="Song I."/>
            <person name="Kim S."/>
            <person name="Choi T."/>
            <person name="Kim D."/>
            <person name="Ryu S."/>
            <person name="Kim W."/>
        </authorList>
    </citation>
    <scope>NUCLEOTIDE SEQUENCE [LARGE SCALE GENOMIC DNA]</scope>
    <source>
        <tissue evidence="3">Muscle</tissue>
    </source>
</reference>
<dbReference type="Proteomes" id="UP000324222">
    <property type="component" value="Unassembled WGS sequence"/>
</dbReference>
<keyword evidence="4" id="KW-1185">Reference proteome</keyword>
<evidence type="ECO:0000256" key="2">
    <source>
        <dbReference type="SAM" id="Phobius"/>
    </source>
</evidence>
<keyword evidence="2" id="KW-0812">Transmembrane</keyword>
<protein>
    <submittedName>
        <fullName evidence="3">Uncharacterized protein</fullName>
    </submittedName>
</protein>
<feature type="transmembrane region" description="Helical" evidence="2">
    <location>
        <begin position="52"/>
        <end position="68"/>
    </location>
</feature>
<evidence type="ECO:0000313" key="4">
    <source>
        <dbReference type="Proteomes" id="UP000324222"/>
    </source>
</evidence>
<feature type="region of interest" description="Disordered" evidence="1">
    <location>
        <begin position="26"/>
        <end position="46"/>
    </location>
</feature>
<accession>A0A5B7J2L6</accession>
<dbReference type="AlphaFoldDB" id="A0A5B7J2L6"/>
<comment type="caution">
    <text evidence="3">The sequence shown here is derived from an EMBL/GenBank/DDBJ whole genome shotgun (WGS) entry which is preliminary data.</text>
</comment>
<evidence type="ECO:0000256" key="1">
    <source>
        <dbReference type="SAM" id="MobiDB-lite"/>
    </source>
</evidence>
<organism evidence="3 4">
    <name type="scientific">Portunus trituberculatus</name>
    <name type="common">Swimming crab</name>
    <name type="synonym">Neptunus trituberculatus</name>
    <dbReference type="NCBI Taxonomy" id="210409"/>
    <lineage>
        <taxon>Eukaryota</taxon>
        <taxon>Metazoa</taxon>
        <taxon>Ecdysozoa</taxon>
        <taxon>Arthropoda</taxon>
        <taxon>Crustacea</taxon>
        <taxon>Multicrustacea</taxon>
        <taxon>Malacostraca</taxon>
        <taxon>Eumalacostraca</taxon>
        <taxon>Eucarida</taxon>
        <taxon>Decapoda</taxon>
        <taxon>Pleocyemata</taxon>
        <taxon>Brachyura</taxon>
        <taxon>Eubrachyura</taxon>
        <taxon>Portunoidea</taxon>
        <taxon>Portunidae</taxon>
        <taxon>Portuninae</taxon>
        <taxon>Portunus</taxon>
    </lineage>
</organism>
<gene>
    <name evidence="3" type="ORF">E2C01_081550</name>
</gene>
<keyword evidence="2" id="KW-0472">Membrane</keyword>
<evidence type="ECO:0000313" key="3">
    <source>
        <dbReference type="EMBL" id="MPC86714.1"/>
    </source>
</evidence>
<sequence>MTVAFWAGLRGARGIFVCVFVPRGERNQTAPKTSPSQAVPNPDRSETTGKDVVVVLIVVVAVAVVVWRR</sequence>
<name>A0A5B7J2L6_PORTR</name>